<dbReference type="GO" id="GO:0005886">
    <property type="term" value="C:plasma membrane"/>
    <property type="evidence" value="ECO:0007669"/>
    <property type="project" value="TreeGrafter"/>
</dbReference>
<feature type="transmembrane region" description="Helical" evidence="1">
    <location>
        <begin position="31"/>
        <end position="50"/>
    </location>
</feature>
<evidence type="ECO:0000313" key="4">
    <source>
        <dbReference type="EMBL" id="ODR60775.1"/>
    </source>
</evidence>
<comment type="caution">
    <text evidence="3">The sequence shown here is derived from an EMBL/GenBank/DDBJ whole genome shotgun (WGS) entry which is preliminary data.</text>
</comment>
<keyword evidence="1" id="KW-0812">Transmembrane</keyword>
<evidence type="ECO:0000313" key="3">
    <source>
        <dbReference type="EMBL" id="ODR39771.1"/>
    </source>
</evidence>
<evidence type="ECO:0000313" key="5">
    <source>
        <dbReference type="Proteomes" id="UP000094271"/>
    </source>
</evidence>
<dbReference type="Proteomes" id="UP000094869">
    <property type="component" value="Unassembled WGS sequence"/>
</dbReference>
<dbReference type="AlphaFoldDB" id="A0A1E3U714"/>
<name>A0A1E3U714_9FIRM</name>
<dbReference type="EMBL" id="MEHD01000009">
    <property type="protein sequence ID" value="ODR60775.1"/>
    <property type="molecule type" value="Genomic_DNA"/>
</dbReference>
<dbReference type="RefSeq" id="WP_069410986.1">
    <property type="nucleotide sequence ID" value="NZ_JAQCZP010000040.1"/>
</dbReference>
<feature type="transmembrane region" description="Helical" evidence="1">
    <location>
        <begin position="62"/>
        <end position="85"/>
    </location>
</feature>
<feature type="domain" description="DUF218" evidence="2">
    <location>
        <begin position="97"/>
        <end position="238"/>
    </location>
</feature>
<evidence type="ECO:0000256" key="1">
    <source>
        <dbReference type="SAM" id="Phobius"/>
    </source>
</evidence>
<dbReference type="PANTHER" id="PTHR30336">
    <property type="entry name" value="INNER MEMBRANE PROTEIN, PROBABLE PERMEASE"/>
    <property type="match status" value="1"/>
</dbReference>
<reference evidence="3 5" key="2">
    <citation type="submission" date="2016-08" db="EMBL/GenBank/DDBJ databases">
        <authorList>
            <person name="Seilhamer J.J."/>
        </authorList>
    </citation>
    <scope>NUCLEOTIDE SEQUENCE [LARGE SCALE GENOMIC DNA]</scope>
    <source>
        <strain evidence="3 5">NML150140-1</strain>
    </source>
</reference>
<sequence length="251" mass="27835">MKKMTYVFIALGVICLLYCAGILISGVYGSWFFLIWGITGTAFLALAWLYQKNIWLRLPGIIQKLMIAAILTGAFLFLFIEALIISKFTSKGIPDLDYLIVLGAQMRETGPSKALALRLDTAAAYLTENPDTLVVVSGGKGSNEPISEAQGMYEYLLTKGIFPDRILLEDRSTNTKENLQFSRPLIPQDATVGIVTNNFHVYRSTRLAAQQGYPQAYGLSAPSDTAMQANNMFREFFGVVKDLLYGNMTLR</sequence>
<dbReference type="Pfam" id="PF02698">
    <property type="entry name" value="DUF218"/>
    <property type="match status" value="1"/>
</dbReference>
<reference evidence="4 6" key="1">
    <citation type="submission" date="2016-08" db="EMBL/GenBank/DDBJ databases">
        <title>Characterization of Isolates of Eisenbergiella tayi Derived from Blood Cultures, Using Whole Genome Sequencing.</title>
        <authorList>
            <person name="Bernier A.-M."/>
            <person name="Burdz T."/>
            <person name="Wiebe D."/>
            <person name="Bernard K."/>
        </authorList>
    </citation>
    <scope>NUCLEOTIDE SEQUENCE [LARGE SCALE GENOMIC DNA]</scope>
    <source>
        <strain evidence="4 6">NML120146</strain>
    </source>
</reference>
<keyword evidence="1" id="KW-0472">Membrane</keyword>
<dbReference type="InterPro" id="IPR003848">
    <property type="entry name" value="DUF218"/>
</dbReference>
<dbReference type="InterPro" id="IPR014729">
    <property type="entry name" value="Rossmann-like_a/b/a_fold"/>
</dbReference>
<evidence type="ECO:0000259" key="2">
    <source>
        <dbReference type="Pfam" id="PF02698"/>
    </source>
</evidence>
<dbReference type="CDD" id="cd06259">
    <property type="entry name" value="YdcF-like"/>
    <property type="match status" value="1"/>
</dbReference>
<dbReference type="PANTHER" id="PTHR30336:SF4">
    <property type="entry name" value="ENVELOPE BIOGENESIS FACTOR ELYC"/>
    <property type="match status" value="1"/>
</dbReference>
<proteinExistence type="predicted"/>
<accession>A0A1E3U714</accession>
<organism evidence="3 5">
    <name type="scientific">Eisenbergiella tayi</name>
    <dbReference type="NCBI Taxonomy" id="1432052"/>
    <lineage>
        <taxon>Bacteria</taxon>
        <taxon>Bacillati</taxon>
        <taxon>Bacillota</taxon>
        <taxon>Clostridia</taxon>
        <taxon>Lachnospirales</taxon>
        <taxon>Lachnospiraceae</taxon>
        <taxon>Eisenbergiella</taxon>
    </lineage>
</organism>
<dbReference type="GO" id="GO:0000270">
    <property type="term" value="P:peptidoglycan metabolic process"/>
    <property type="evidence" value="ECO:0007669"/>
    <property type="project" value="TreeGrafter"/>
</dbReference>
<dbReference type="Proteomes" id="UP000094271">
    <property type="component" value="Unassembled WGS sequence"/>
</dbReference>
<evidence type="ECO:0000313" key="6">
    <source>
        <dbReference type="Proteomes" id="UP000094869"/>
    </source>
</evidence>
<keyword evidence="6" id="KW-1185">Reference proteome</keyword>
<dbReference type="InterPro" id="IPR051599">
    <property type="entry name" value="Cell_Envelope_Assoc"/>
</dbReference>
<dbReference type="Gene3D" id="3.40.50.620">
    <property type="entry name" value="HUPs"/>
    <property type="match status" value="1"/>
</dbReference>
<keyword evidence="1" id="KW-1133">Transmembrane helix</keyword>
<gene>
    <name evidence="3" type="ORF">BEI59_32940</name>
    <name evidence="4" type="ORF">BEI63_03405</name>
</gene>
<protein>
    <recommendedName>
        <fullName evidence="2">DUF218 domain-containing protein</fullName>
    </recommendedName>
</protein>
<dbReference type="EMBL" id="MEHA01000042">
    <property type="protein sequence ID" value="ODR39771.1"/>
    <property type="molecule type" value="Genomic_DNA"/>
</dbReference>
<dbReference type="GO" id="GO:0043164">
    <property type="term" value="P:Gram-negative-bacterium-type cell wall biogenesis"/>
    <property type="evidence" value="ECO:0007669"/>
    <property type="project" value="TreeGrafter"/>
</dbReference>